<name>A0A316VCL5_9BASI</name>
<gene>
    <name evidence="2" type="ORF">FA14DRAFT_180368</name>
</gene>
<proteinExistence type="predicted"/>
<feature type="region of interest" description="Disordered" evidence="1">
    <location>
        <begin position="61"/>
        <end position="107"/>
    </location>
</feature>
<organism evidence="2 3">
    <name type="scientific">Meira miltonrushii</name>
    <dbReference type="NCBI Taxonomy" id="1280837"/>
    <lineage>
        <taxon>Eukaryota</taxon>
        <taxon>Fungi</taxon>
        <taxon>Dikarya</taxon>
        <taxon>Basidiomycota</taxon>
        <taxon>Ustilaginomycotina</taxon>
        <taxon>Exobasidiomycetes</taxon>
        <taxon>Exobasidiales</taxon>
        <taxon>Brachybasidiaceae</taxon>
        <taxon>Meira</taxon>
    </lineage>
</organism>
<dbReference type="AlphaFoldDB" id="A0A316VCL5"/>
<dbReference type="GeneID" id="37022782"/>
<accession>A0A316VCL5</accession>
<evidence type="ECO:0008006" key="4">
    <source>
        <dbReference type="Google" id="ProtNLM"/>
    </source>
</evidence>
<evidence type="ECO:0000313" key="2">
    <source>
        <dbReference type="EMBL" id="PWN33731.1"/>
    </source>
</evidence>
<evidence type="ECO:0000256" key="1">
    <source>
        <dbReference type="SAM" id="MobiDB-lite"/>
    </source>
</evidence>
<dbReference type="Proteomes" id="UP000245771">
    <property type="component" value="Unassembled WGS sequence"/>
</dbReference>
<dbReference type="InterPro" id="IPR024491">
    <property type="entry name" value="Se_SelK/SelG"/>
</dbReference>
<evidence type="ECO:0000313" key="3">
    <source>
        <dbReference type="Proteomes" id="UP000245771"/>
    </source>
</evidence>
<dbReference type="Pfam" id="PF10961">
    <property type="entry name" value="SelK_SelG"/>
    <property type="match status" value="1"/>
</dbReference>
<dbReference type="EMBL" id="KZ819604">
    <property type="protein sequence ID" value="PWN33731.1"/>
    <property type="molecule type" value="Genomic_DNA"/>
</dbReference>
<sequence length="107" mass="11776">MHLSLPGHIDFANMPYIDKTGQVQDNLPINQQIVRFFLAIWNLIKLFWATLMGQDVNTAIQRTSRRSNGNGGNGSSTGSRGNDMNTLNRRNAPSVPGLYGEAPCCGR</sequence>
<protein>
    <recommendedName>
        <fullName evidence="4">Selenoprotein K</fullName>
    </recommendedName>
</protein>
<dbReference type="InParanoid" id="A0A316VCL5"/>
<keyword evidence="3" id="KW-1185">Reference proteome</keyword>
<dbReference type="RefSeq" id="XP_025354033.1">
    <property type="nucleotide sequence ID" value="XM_025501001.1"/>
</dbReference>
<reference evidence="2 3" key="1">
    <citation type="journal article" date="2018" name="Mol. Biol. Evol.">
        <title>Broad Genomic Sampling Reveals a Smut Pathogenic Ancestry of the Fungal Clade Ustilaginomycotina.</title>
        <authorList>
            <person name="Kijpornyongpan T."/>
            <person name="Mondo S.J."/>
            <person name="Barry K."/>
            <person name="Sandor L."/>
            <person name="Lee J."/>
            <person name="Lipzen A."/>
            <person name="Pangilinan J."/>
            <person name="LaButti K."/>
            <person name="Hainaut M."/>
            <person name="Henrissat B."/>
            <person name="Grigoriev I.V."/>
            <person name="Spatafora J.W."/>
            <person name="Aime M.C."/>
        </authorList>
    </citation>
    <scope>NUCLEOTIDE SEQUENCE [LARGE SCALE GENOMIC DNA]</scope>
    <source>
        <strain evidence="2 3">MCA 3882</strain>
    </source>
</reference>